<feature type="coiled-coil region" evidence="1">
    <location>
        <begin position="103"/>
        <end position="218"/>
    </location>
</feature>
<evidence type="ECO:0000256" key="1">
    <source>
        <dbReference type="SAM" id="Coils"/>
    </source>
</evidence>
<dbReference type="Proteomes" id="UP001159405">
    <property type="component" value="Unassembled WGS sequence"/>
</dbReference>
<gene>
    <name evidence="3" type="ORF">PLOB_00036580</name>
</gene>
<name>A0ABN8P8K6_9CNID</name>
<feature type="coiled-coil region" evidence="1">
    <location>
        <begin position="38"/>
        <end position="79"/>
    </location>
</feature>
<keyword evidence="4" id="KW-1185">Reference proteome</keyword>
<evidence type="ECO:0000313" key="4">
    <source>
        <dbReference type="Proteomes" id="UP001159405"/>
    </source>
</evidence>
<reference evidence="3 4" key="1">
    <citation type="submission" date="2022-05" db="EMBL/GenBank/DDBJ databases">
        <authorList>
            <consortium name="Genoscope - CEA"/>
            <person name="William W."/>
        </authorList>
    </citation>
    <scope>NUCLEOTIDE SEQUENCE [LARGE SCALE GENOMIC DNA]</scope>
</reference>
<sequence length="518" mass="59408">MAHQDGDKSLKAENERLRRTLLIVVSERKKMASQITGVQNLGVQLQKKDQELRTLSEKNERLESSLARAENRITQLSHLAGNNGQTVAGQGAIVTPGVSKKLLEALTRENTKLRQALDHITNRGPGGVDLAVENRELHEIIMTLRDERDMKINEVNELKNLLAAVQDQNTEFLQNQVLRLTAQTTKLERNLNAKQGFLETIVTENETLKTELQTLKDEKITRVQDLKKGLGDLARSQPEVRQIMNQVYDNEDGNSEESTSSQELNRLKEETSKVTEELQAKIEENNHLKEELAKTMDELNTLKDVNEIHNAQQQSHEEERERLLQQLRELQNNLTLLSREREEKQQQIEELQMEHELMRTALSGYENDFKMERQEKNKALSDHQKIIRERDQAIHSYEQLKKEHIGLRQNIERMYSQAQAQQQAQAAYRRQTSAARTCAAQVQQQQPALRPRGYGMEACADGPGDDFTDSPTSPLKENPKPAPRRYLSQGSQLQCPNCKKLFPHDLLENHMRDCTGDD</sequence>
<organism evidence="3 4">
    <name type="scientific">Porites lobata</name>
    <dbReference type="NCBI Taxonomy" id="104759"/>
    <lineage>
        <taxon>Eukaryota</taxon>
        <taxon>Metazoa</taxon>
        <taxon>Cnidaria</taxon>
        <taxon>Anthozoa</taxon>
        <taxon>Hexacorallia</taxon>
        <taxon>Scleractinia</taxon>
        <taxon>Fungiina</taxon>
        <taxon>Poritidae</taxon>
        <taxon>Porites</taxon>
    </lineage>
</organism>
<feature type="region of interest" description="Disordered" evidence="2">
    <location>
        <begin position="443"/>
        <end position="491"/>
    </location>
</feature>
<evidence type="ECO:0000256" key="2">
    <source>
        <dbReference type="SAM" id="MobiDB-lite"/>
    </source>
</evidence>
<feature type="region of interest" description="Disordered" evidence="2">
    <location>
        <begin position="247"/>
        <end position="268"/>
    </location>
</feature>
<accession>A0ABN8P8K6</accession>
<proteinExistence type="predicted"/>
<evidence type="ECO:0008006" key="5">
    <source>
        <dbReference type="Google" id="ProtNLM"/>
    </source>
</evidence>
<keyword evidence="1" id="KW-0175">Coiled coil</keyword>
<dbReference type="EMBL" id="CALNXK010000052">
    <property type="protein sequence ID" value="CAH3132953.1"/>
    <property type="molecule type" value="Genomic_DNA"/>
</dbReference>
<evidence type="ECO:0000313" key="3">
    <source>
        <dbReference type="EMBL" id="CAH3132953.1"/>
    </source>
</evidence>
<protein>
    <recommendedName>
        <fullName evidence="5">Optineurin</fullName>
    </recommendedName>
</protein>
<comment type="caution">
    <text evidence="3">The sequence shown here is derived from an EMBL/GenBank/DDBJ whole genome shotgun (WGS) entry which is preliminary data.</text>
</comment>